<name>A0ABU4GZ50_9MICO</name>
<keyword evidence="2" id="KW-1185">Reference proteome</keyword>
<evidence type="ECO:0000313" key="2">
    <source>
        <dbReference type="Proteomes" id="UP001283109"/>
    </source>
</evidence>
<dbReference type="EMBL" id="JAWQEV010000001">
    <property type="protein sequence ID" value="MDW4571715.1"/>
    <property type="molecule type" value="Genomic_DNA"/>
</dbReference>
<evidence type="ECO:0000313" key="1">
    <source>
        <dbReference type="EMBL" id="MDW4571715.1"/>
    </source>
</evidence>
<comment type="caution">
    <text evidence="1">The sequence shown here is derived from an EMBL/GenBank/DDBJ whole genome shotgun (WGS) entry which is preliminary data.</text>
</comment>
<dbReference type="RefSeq" id="WP_318352240.1">
    <property type="nucleotide sequence ID" value="NZ_JAWQEV010000001.1"/>
</dbReference>
<reference evidence="1 2" key="1">
    <citation type="submission" date="2023-11" db="EMBL/GenBank/DDBJ databases">
        <title>Draft genome sequence of Microbacterium arthrosphaerae JCM 30492.</title>
        <authorList>
            <person name="Zhang G."/>
            <person name="Ding Y."/>
        </authorList>
    </citation>
    <scope>NUCLEOTIDE SEQUENCE [LARGE SCALE GENOMIC DNA]</scope>
    <source>
        <strain evidence="1 2">JCM 30492</strain>
    </source>
</reference>
<proteinExistence type="predicted"/>
<sequence length="42" mass="4517">MGRRLRVAMELVAALANLAPAHRELLVDEAGDSGEDDEDRPG</sequence>
<gene>
    <name evidence="1" type="ORF">R8Z58_02870</name>
</gene>
<protein>
    <submittedName>
        <fullName evidence="1">Uncharacterized protein</fullName>
    </submittedName>
</protein>
<accession>A0ABU4GZ50</accession>
<dbReference type="Proteomes" id="UP001283109">
    <property type="component" value="Unassembled WGS sequence"/>
</dbReference>
<organism evidence="1 2">
    <name type="scientific">Microbacterium arthrosphaerae</name>
    <dbReference type="NCBI Taxonomy" id="792652"/>
    <lineage>
        <taxon>Bacteria</taxon>
        <taxon>Bacillati</taxon>
        <taxon>Actinomycetota</taxon>
        <taxon>Actinomycetes</taxon>
        <taxon>Micrococcales</taxon>
        <taxon>Microbacteriaceae</taxon>
        <taxon>Microbacterium</taxon>
    </lineage>
</organism>